<evidence type="ECO:0000256" key="2">
    <source>
        <dbReference type="SAM" id="MobiDB-lite"/>
    </source>
</evidence>
<dbReference type="Pfam" id="PF04519">
    <property type="entry name" value="Bactofilin"/>
    <property type="match status" value="1"/>
</dbReference>
<organism evidence="3 4">
    <name type="scientific">Candidatus Magasanikbacteria bacterium GW2011_GWA2_42_32</name>
    <dbReference type="NCBI Taxonomy" id="1619039"/>
    <lineage>
        <taxon>Bacteria</taxon>
        <taxon>Candidatus Magasanikiibacteriota</taxon>
    </lineage>
</organism>
<accession>A0A0G1CFA9</accession>
<evidence type="ECO:0008006" key="5">
    <source>
        <dbReference type="Google" id="ProtNLM"/>
    </source>
</evidence>
<gene>
    <name evidence="3" type="ORF">UV20_C0002G0050</name>
</gene>
<proteinExistence type="inferred from homology"/>
<evidence type="ECO:0000313" key="3">
    <source>
        <dbReference type="EMBL" id="KKS57261.1"/>
    </source>
</evidence>
<dbReference type="EMBL" id="LCDO01000002">
    <property type="protein sequence ID" value="KKS57261.1"/>
    <property type="molecule type" value="Genomic_DNA"/>
</dbReference>
<reference evidence="3 4" key="1">
    <citation type="journal article" date="2015" name="Nature">
        <title>rRNA introns, odd ribosomes, and small enigmatic genomes across a large radiation of phyla.</title>
        <authorList>
            <person name="Brown C.T."/>
            <person name="Hug L.A."/>
            <person name="Thomas B.C."/>
            <person name="Sharon I."/>
            <person name="Castelle C.J."/>
            <person name="Singh A."/>
            <person name="Wilkins M.J."/>
            <person name="Williams K.H."/>
            <person name="Banfield J.F."/>
        </authorList>
    </citation>
    <scope>NUCLEOTIDE SEQUENCE [LARGE SCALE GENOMIC DNA]</scope>
</reference>
<evidence type="ECO:0000313" key="4">
    <source>
        <dbReference type="Proteomes" id="UP000034837"/>
    </source>
</evidence>
<dbReference type="PANTHER" id="PTHR35024:SF4">
    <property type="entry name" value="POLYMER-FORMING CYTOSKELETAL PROTEIN"/>
    <property type="match status" value="1"/>
</dbReference>
<dbReference type="AlphaFoldDB" id="A0A0G1CFA9"/>
<feature type="region of interest" description="Disordered" evidence="2">
    <location>
        <begin position="112"/>
        <end position="138"/>
    </location>
</feature>
<protein>
    <recommendedName>
        <fullName evidence="5">Integral membrane protein CcmA involved in cell shape determination</fullName>
    </recommendedName>
</protein>
<feature type="compositionally biased region" description="Basic and acidic residues" evidence="2">
    <location>
        <begin position="112"/>
        <end position="129"/>
    </location>
</feature>
<dbReference type="Proteomes" id="UP000034837">
    <property type="component" value="Unassembled WGS sequence"/>
</dbReference>
<comment type="similarity">
    <text evidence="1">Belongs to the bactofilin family.</text>
</comment>
<name>A0A0G1CFA9_9BACT</name>
<dbReference type="PANTHER" id="PTHR35024">
    <property type="entry name" value="HYPOTHETICAL CYTOSOLIC PROTEIN"/>
    <property type="match status" value="1"/>
</dbReference>
<evidence type="ECO:0000256" key="1">
    <source>
        <dbReference type="ARBA" id="ARBA00044755"/>
    </source>
</evidence>
<comment type="caution">
    <text evidence="3">The sequence shown here is derived from an EMBL/GenBank/DDBJ whole genome shotgun (WGS) entry which is preliminary data.</text>
</comment>
<sequence>MTDKYAEKVGGDVETIVGPSVKVEGDFVSEGNVIIEGQVNGKIKTAKQLRVEEGAKVNADVIADSAVVAGEVKGNMRLATILELTPTAKVFGDVTTKTLIVSAGAILQGHTLMDESEKGKGKPGKKSEGYDEAGLETA</sequence>
<dbReference type="InterPro" id="IPR007607">
    <property type="entry name" value="BacA/B"/>
</dbReference>